<evidence type="ECO:0000313" key="2">
    <source>
        <dbReference type="EMBL" id="SNV37646.1"/>
    </source>
</evidence>
<feature type="compositionally biased region" description="Polar residues" evidence="1">
    <location>
        <begin position="9"/>
        <end position="21"/>
    </location>
</feature>
<reference evidence="2 3" key="1">
    <citation type="submission" date="2017-06" db="EMBL/GenBank/DDBJ databases">
        <authorList>
            <consortium name="Pathogen Informatics"/>
        </authorList>
    </citation>
    <scope>NUCLEOTIDE SEQUENCE [LARGE SCALE GENOMIC DNA]</scope>
    <source>
        <strain evidence="2 3">NCTC12149</strain>
    </source>
</reference>
<dbReference type="KEGG" id="smiz:4412673_00232"/>
<dbReference type="PANTHER" id="PTHR30565">
    <property type="entry name" value="PROTEIN YCIF"/>
    <property type="match status" value="1"/>
</dbReference>
<dbReference type="InterPro" id="IPR009078">
    <property type="entry name" value="Ferritin-like_SF"/>
</dbReference>
<name>A0AAJ5BYU2_9SPHI</name>
<dbReference type="InterPro" id="IPR012347">
    <property type="entry name" value="Ferritin-like"/>
</dbReference>
<dbReference type="InterPro" id="IPR047114">
    <property type="entry name" value="YciF"/>
</dbReference>
<proteinExistence type="predicted"/>
<sequence>MAKKELNKEGQNTGTQGTDQINETDKKAEQSPQKGSQLYVFFLSGLKDVLYAENKLVEALLEMESAASSEELKDAFEDHHLLTKKHVSRLNKIFGLLGEKAEAKECKAIEGILEEAREIIKNTPEGSATRDVGLIIAAQKVEHYEIATYGGLAQLAITLGFDKIADLLERTLEEEEETDRDLTFIAENHINPEAEQED</sequence>
<feature type="region of interest" description="Disordered" evidence="1">
    <location>
        <begin position="1"/>
        <end position="30"/>
    </location>
</feature>
<dbReference type="RefSeq" id="WP_093100986.1">
    <property type="nucleotide sequence ID" value="NZ_FNGK01000009.1"/>
</dbReference>
<gene>
    <name evidence="2" type="primary">yciF_1</name>
    <name evidence="2" type="ORF">SAMEA4412673_00232</name>
</gene>
<organism evidence="2 3">
    <name type="scientific">Sphingobacterium mizutaii</name>
    <dbReference type="NCBI Taxonomy" id="1010"/>
    <lineage>
        <taxon>Bacteria</taxon>
        <taxon>Pseudomonadati</taxon>
        <taxon>Bacteroidota</taxon>
        <taxon>Sphingobacteriia</taxon>
        <taxon>Sphingobacteriales</taxon>
        <taxon>Sphingobacteriaceae</taxon>
        <taxon>Sphingobacterium</taxon>
    </lineage>
</organism>
<dbReference type="Proteomes" id="UP000215355">
    <property type="component" value="Chromosome 1"/>
</dbReference>
<dbReference type="SUPFAM" id="SSF47240">
    <property type="entry name" value="Ferritin-like"/>
    <property type="match status" value="1"/>
</dbReference>
<dbReference type="Gene3D" id="1.20.1260.10">
    <property type="match status" value="1"/>
</dbReference>
<dbReference type="InterPro" id="IPR010287">
    <property type="entry name" value="DUF892_YciF-like"/>
</dbReference>
<dbReference type="EMBL" id="LT906468">
    <property type="protein sequence ID" value="SNV37646.1"/>
    <property type="molecule type" value="Genomic_DNA"/>
</dbReference>
<dbReference type="AlphaFoldDB" id="A0AAJ5BYU2"/>
<accession>A0AAJ5BYU2</accession>
<dbReference type="PANTHER" id="PTHR30565:SF9">
    <property type="entry name" value="PROTEIN YCIF"/>
    <property type="match status" value="1"/>
</dbReference>
<protein>
    <submittedName>
        <fullName evidence="2">Domain of uncharacterized function (DUF892)</fullName>
    </submittedName>
</protein>
<evidence type="ECO:0000313" key="3">
    <source>
        <dbReference type="Proteomes" id="UP000215355"/>
    </source>
</evidence>
<dbReference type="Pfam" id="PF05974">
    <property type="entry name" value="DUF892"/>
    <property type="match status" value="1"/>
</dbReference>
<evidence type="ECO:0000256" key="1">
    <source>
        <dbReference type="SAM" id="MobiDB-lite"/>
    </source>
</evidence>